<dbReference type="InterPro" id="IPR041698">
    <property type="entry name" value="Methyltransf_25"/>
</dbReference>
<dbReference type="STRING" id="1348612.A0A397JK72"/>
<keyword evidence="3" id="KW-1185">Reference proteome</keyword>
<dbReference type="Proteomes" id="UP000266861">
    <property type="component" value="Unassembled WGS sequence"/>
</dbReference>
<sequence length="300" mass="34392">MGNKLSLVRNKKRIGNSGNVKNFDTETNHSHSSNNEFYTVPVRFEEFERLKIKHFVIKTVFEENFSAPIKDLLINGCRVLDIGCGPGTWILDLSSVYTQSSFVGLDISLMFPSQIKPNNADFVVADARNELPFESNYFDYIHLGDMGYCFTEYEFDHVVIPECIRILKPGGWFESQETRRFINNSGPCSEKLVSLGEEFLKTLEIKPSAYSQNDLKKNPNMTNIKEYVKQIPLGSWGGKIGEEFAETFLIALPYFVERDTEENYLPFEEMNELINKIPLEISECNSSVDCVRTFGQKKYS</sequence>
<gene>
    <name evidence="2" type="ORF">Glove_21g332</name>
</gene>
<accession>A0A397JK72</accession>
<evidence type="ECO:0000259" key="1">
    <source>
        <dbReference type="Pfam" id="PF13649"/>
    </source>
</evidence>
<dbReference type="AlphaFoldDB" id="A0A397JK72"/>
<comment type="caution">
    <text evidence="2">The sequence shown here is derived from an EMBL/GenBank/DDBJ whole genome shotgun (WGS) entry which is preliminary data.</text>
</comment>
<dbReference type="Gene3D" id="3.40.50.150">
    <property type="entry name" value="Vaccinia Virus protein VP39"/>
    <property type="match status" value="1"/>
</dbReference>
<dbReference type="OrthoDB" id="2013972at2759"/>
<reference evidence="2 3" key="1">
    <citation type="submission" date="2018-08" db="EMBL/GenBank/DDBJ databases">
        <title>Genome and evolution of the arbuscular mycorrhizal fungus Diversispora epigaea (formerly Glomus versiforme) and its bacterial endosymbionts.</title>
        <authorList>
            <person name="Sun X."/>
            <person name="Fei Z."/>
            <person name="Harrison M."/>
        </authorList>
    </citation>
    <scope>NUCLEOTIDE SEQUENCE [LARGE SCALE GENOMIC DNA]</scope>
    <source>
        <strain evidence="2 3">IT104</strain>
    </source>
</reference>
<name>A0A397JK72_9GLOM</name>
<dbReference type="SUPFAM" id="SSF53335">
    <property type="entry name" value="S-adenosyl-L-methionine-dependent methyltransferases"/>
    <property type="match status" value="1"/>
</dbReference>
<evidence type="ECO:0000313" key="3">
    <source>
        <dbReference type="Proteomes" id="UP000266861"/>
    </source>
</evidence>
<dbReference type="GO" id="GO:0008168">
    <property type="term" value="F:methyltransferase activity"/>
    <property type="evidence" value="ECO:0007669"/>
    <property type="project" value="TreeGrafter"/>
</dbReference>
<dbReference type="Pfam" id="PF13649">
    <property type="entry name" value="Methyltransf_25"/>
    <property type="match status" value="1"/>
</dbReference>
<dbReference type="PANTHER" id="PTHR43591:SF105">
    <property type="entry name" value="METHYLTRANSFERASE DOMAIN-CONTAINING PROTEIN-RELATED"/>
    <property type="match status" value="1"/>
</dbReference>
<dbReference type="CDD" id="cd02440">
    <property type="entry name" value="AdoMet_MTases"/>
    <property type="match status" value="1"/>
</dbReference>
<dbReference type="EMBL" id="PQFF01000019">
    <property type="protein sequence ID" value="RHZ88769.1"/>
    <property type="molecule type" value="Genomic_DNA"/>
</dbReference>
<organism evidence="2 3">
    <name type="scientific">Diversispora epigaea</name>
    <dbReference type="NCBI Taxonomy" id="1348612"/>
    <lineage>
        <taxon>Eukaryota</taxon>
        <taxon>Fungi</taxon>
        <taxon>Fungi incertae sedis</taxon>
        <taxon>Mucoromycota</taxon>
        <taxon>Glomeromycotina</taxon>
        <taxon>Glomeromycetes</taxon>
        <taxon>Diversisporales</taxon>
        <taxon>Diversisporaceae</taxon>
        <taxon>Diversispora</taxon>
    </lineage>
</organism>
<proteinExistence type="predicted"/>
<dbReference type="InterPro" id="IPR029063">
    <property type="entry name" value="SAM-dependent_MTases_sf"/>
</dbReference>
<evidence type="ECO:0000313" key="2">
    <source>
        <dbReference type="EMBL" id="RHZ88769.1"/>
    </source>
</evidence>
<dbReference type="PANTHER" id="PTHR43591">
    <property type="entry name" value="METHYLTRANSFERASE"/>
    <property type="match status" value="1"/>
</dbReference>
<protein>
    <recommendedName>
        <fullName evidence="1">Methyltransferase domain-containing protein</fullName>
    </recommendedName>
</protein>
<feature type="domain" description="Methyltransferase" evidence="1">
    <location>
        <begin position="79"/>
        <end position="171"/>
    </location>
</feature>